<evidence type="ECO:0000256" key="2">
    <source>
        <dbReference type="SAM" id="Phobius"/>
    </source>
</evidence>
<keyword evidence="2" id="KW-0472">Membrane</keyword>
<evidence type="ECO:0000313" key="4">
    <source>
        <dbReference type="Proteomes" id="UP000184383"/>
    </source>
</evidence>
<keyword evidence="2" id="KW-0812">Transmembrane</keyword>
<dbReference type="Proteomes" id="UP000184383">
    <property type="component" value="Unassembled WGS sequence"/>
</dbReference>
<name>A0A1L9RWI7_ASPWE</name>
<dbReference type="STRING" id="1073089.A0A1L9RWI7"/>
<feature type="compositionally biased region" description="Basic residues" evidence="1">
    <location>
        <begin position="1"/>
        <end position="10"/>
    </location>
</feature>
<accession>A0A1L9RWI7</accession>
<dbReference type="GeneID" id="63750444"/>
<proteinExistence type="predicted"/>
<reference evidence="4" key="1">
    <citation type="journal article" date="2017" name="Genome Biol.">
        <title>Comparative genomics reveals high biological diversity and specific adaptations in the industrially and medically important fungal genus Aspergillus.</title>
        <authorList>
            <person name="de Vries R.P."/>
            <person name="Riley R."/>
            <person name="Wiebenga A."/>
            <person name="Aguilar-Osorio G."/>
            <person name="Amillis S."/>
            <person name="Uchima C.A."/>
            <person name="Anderluh G."/>
            <person name="Asadollahi M."/>
            <person name="Askin M."/>
            <person name="Barry K."/>
            <person name="Battaglia E."/>
            <person name="Bayram O."/>
            <person name="Benocci T."/>
            <person name="Braus-Stromeyer S.A."/>
            <person name="Caldana C."/>
            <person name="Canovas D."/>
            <person name="Cerqueira G.C."/>
            <person name="Chen F."/>
            <person name="Chen W."/>
            <person name="Choi C."/>
            <person name="Clum A."/>
            <person name="Dos Santos R.A."/>
            <person name="Damasio A.R."/>
            <person name="Diallinas G."/>
            <person name="Emri T."/>
            <person name="Fekete E."/>
            <person name="Flipphi M."/>
            <person name="Freyberg S."/>
            <person name="Gallo A."/>
            <person name="Gournas C."/>
            <person name="Habgood R."/>
            <person name="Hainaut M."/>
            <person name="Harispe M.L."/>
            <person name="Henrissat B."/>
            <person name="Hilden K.S."/>
            <person name="Hope R."/>
            <person name="Hossain A."/>
            <person name="Karabika E."/>
            <person name="Karaffa L."/>
            <person name="Karanyi Z."/>
            <person name="Krasevec N."/>
            <person name="Kuo A."/>
            <person name="Kusch H."/>
            <person name="LaButti K."/>
            <person name="Lagendijk E.L."/>
            <person name="Lapidus A."/>
            <person name="Levasseur A."/>
            <person name="Lindquist E."/>
            <person name="Lipzen A."/>
            <person name="Logrieco A.F."/>
            <person name="MacCabe A."/>
            <person name="Maekelae M.R."/>
            <person name="Malavazi I."/>
            <person name="Melin P."/>
            <person name="Meyer V."/>
            <person name="Mielnichuk N."/>
            <person name="Miskei M."/>
            <person name="Molnar A.P."/>
            <person name="Mule G."/>
            <person name="Ngan C.Y."/>
            <person name="Orejas M."/>
            <person name="Orosz E."/>
            <person name="Ouedraogo J.P."/>
            <person name="Overkamp K.M."/>
            <person name="Park H.-S."/>
            <person name="Perrone G."/>
            <person name="Piumi F."/>
            <person name="Punt P.J."/>
            <person name="Ram A.F."/>
            <person name="Ramon A."/>
            <person name="Rauscher S."/>
            <person name="Record E."/>
            <person name="Riano-Pachon D.M."/>
            <person name="Robert V."/>
            <person name="Roehrig J."/>
            <person name="Ruller R."/>
            <person name="Salamov A."/>
            <person name="Salih N.S."/>
            <person name="Samson R.A."/>
            <person name="Sandor E."/>
            <person name="Sanguinetti M."/>
            <person name="Schuetze T."/>
            <person name="Sepcic K."/>
            <person name="Shelest E."/>
            <person name="Sherlock G."/>
            <person name="Sophianopoulou V."/>
            <person name="Squina F.M."/>
            <person name="Sun H."/>
            <person name="Susca A."/>
            <person name="Todd R.B."/>
            <person name="Tsang A."/>
            <person name="Unkles S.E."/>
            <person name="van de Wiele N."/>
            <person name="van Rossen-Uffink D."/>
            <person name="Oliveira J.V."/>
            <person name="Vesth T.C."/>
            <person name="Visser J."/>
            <person name="Yu J.-H."/>
            <person name="Zhou M."/>
            <person name="Andersen M.R."/>
            <person name="Archer D.B."/>
            <person name="Baker S.E."/>
            <person name="Benoit I."/>
            <person name="Brakhage A.A."/>
            <person name="Braus G.H."/>
            <person name="Fischer R."/>
            <person name="Frisvad J.C."/>
            <person name="Goldman G.H."/>
            <person name="Houbraken J."/>
            <person name="Oakley B."/>
            <person name="Pocsi I."/>
            <person name="Scazzocchio C."/>
            <person name="Seiboth B."/>
            <person name="vanKuyk P.A."/>
            <person name="Wortman J."/>
            <person name="Dyer P.S."/>
            <person name="Grigoriev I.V."/>
        </authorList>
    </citation>
    <scope>NUCLEOTIDE SEQUENCE [LARGE SCALE GENOMIC DNA]</scope>
    <source>
        <strain evidence="4">DTO 134E9</strain>
    </source>
</reference>
<organism evidence="3 4">
    <name type="scientific">Aspergillus wentii DTO 134E9</name>
    <dbReference type="NCBI Taxonomy" id="1073089"/>
    <lineage>
        <taxon>Eukaryota</taxon>
        <taxon>Fungi</taxon>
        <taxon>Dikarya</taxon>
        <taxon>Ascomycota</taxon>
        <taxon>Pezizomycotina</taxon>
        <taxon>Eurotiomycetes</taxon>
        <taxon>Eurotiomycetidae</taxon>
        <taxon>Eurotiales</taxon>
        <taxon>Aspergillaceae</taxon>
        <taxon>Aspergillus</taxon>
        <taxon>Aspergillus subgen. Cremei</taxon>
    </lineage>
</organism>
<feature type="transmembrane region" description="Helical" evidence="2">
    <location>
        <begin position="131"/>
        <end position="148"/>
    </location>
</feature>
<keyword evidence="4" id="KW-1185">Reference proteome</keyword>
<evidence type="ECO:0000313" key="3">
    <source>
        <dbReference type="EMBL" id="OJJ39292.1"/>
    </source>
</evidence>
<keyword evidence="2" id="KW-1133">Transmembrane helix</keyword>
<dbReference type="EMBL" id="KV878210">
    <property type="protein sequence ID" value="OJJ39292.1"/>
    <property type="molecule type" value="Genomic_DNA"/>
</dbReference>
<dbReference type="RefSeq" id="XP_040692968.1">
    <property type="nucleotide sequence ID" value="XM_040834596.1"/>
</dbReference>
<sequence length="355" mass="40446">MAKSARRSGKGKAPASASSSGTSTPNSQAGPLPPFTKAPSSLESFLEPLSPQEVYLIHVDVSPQDLKKQTFFVPTLMNVAIIAIIALRAYMVRYHYPAMLATFIGLTSSMTVDTSVMTWQETVKTILQRTGTLLIDYILVTVFLPWPLRFYQGPVKWRRTVGFRDREIIVRRSQRSWSEKLERNVWIQKDETTRDKIVAAVTPERIKKTGYLLVDAEWDLDYDAMIRAHELVDQTRKGNGVQLDEFRTAVVVNTDTHGWLIWHVGDEETAQGKTRSAQRDQILTFKEKLTAMGKEDLFFRWVELIQYESTQPGGFTPERQRSAMVQAKALFENEEVDFARFWQDVGGLEGFSDLD</sequence>
<gene>
    <name evidence="3" type="ORF">ASPWEDRAFT_37049</name>
</gene>
<dbReference type="VEuPathDB" id="FungiDB:ASPWEDRAFT_37049"/>
<dbReference type="OrthoDB" id="5421757at2759"/>
<feature type="compositionally biased region" description="Low complexity" evidence="1">
    <location>
        <begin position="11"/>
        <end position="25"/>
    </location>
</feature>
<feature type="transmembrane region" description="Helical" evidence="2">
    <location>
        <begin position="96"/>
        <end position="119"/>
    </location>
</feature>
<dbReference type="AlphaFoldDB" id="A0A1L9RWI7"/>
<feature type="transmembrane region" description="Helical" evidence="2">
    <location>
        <begin position="71"/>
        <end position="90"/>
    </location>
</feature>
<protein>
    <submittedName>
        <fullName evidence="3">Uncharacterized protein</fullName>
    </submittedName>
</protein>
<feature type="region of interest" description="Disordered" evidence="1">
    <location>
        <begin position="1"/>
        <end position="34"/>
    </location>
</feature>
<evidence type="ECO:0000256" key="1">
    <source>
        <dbReference type="SAM" id="MobiDB-lite"/>
    </source>
</evidence>